<evidence type="ECO:0000259" key="19">
    <source>
        <dbReference type="PROSITE" id="PS50125"/>
    </source>
</evidence>
<keyword evidence="21" id="KW-1185">Reference proteome</keyword>
<feature type="transmembrane region" description="Helical" evidence="18">
    <location>
        <begin position="633"/>
        <end position="654"/>
    </location>
</feature>
<dbReference type="InterPro" id="IPR009398">
    <property type="entry name" value="Adcy_conserved_dom"/>
</dbReference>
<dbReference type="GO" id="GO:0005524">
    <property type="term" value="F:ATP binding"/>
    <property type="evidence" value="ECO:0007669"/>
    <property type="project" value="UniProtKB-KW"/>
</dbReference>
<dbReference type="EMBL" id="OU963863">
    <property type="protein sequence ID" value="CAH0767152.1"/>
    <property type="molecule type" value="Genomic_DNA"/>
</dbReference>
<feature type="transmembrane region" description="Helical" evidence="18">
    <location>
        <begin position="46"/>
        <end position="70"/>
    </location>
</feature>
<feature type="compositionally biased region" description="Polar residues" evidence="17">
    <location>
        <begin position="1489"/>
        <end position="1504"/>
    </location>
</feature>
<dbReference type="SUPFAM" id="SSF55073">
    <property type="entry name" value="Nucleotide cyclase"/>
    <property type="match status" value="2"/>
</dbReference>
<evidence type="ECO:0000256" key="17">
    <source>
        <dbReference type="SAM" id="MobiDB-lite"/>
    </source>
</evidence>
<dbReference type="Gene3D" id="3.30.70.1230">
    <property type="entry name" value="Nucleotide cyclase"/>
    <property type="match status" value="2"/>
</dbReference>
<evidence type="ECO:0000256" key="14">
    <source>
        <dbReference type="ARBA" id="ARBA00023180"/>
    </source>
</evidence>
<evidence type="ECO:0000256" key="6">
    <source>
        <dbReference type="ARBA" id="ARBA00022723"/>
    </source>
</evidence>
<dbReference type="GO" id="GO:0006171">
    <property type="term" value="P:cAMP biosynthetic process"/>
    <property type="evidence" value="ECO:0007669"/>
    <property type="project" value="UniProtKB-KW"/>
</dbReference>
<organism evidence="20 21">
    <name type="scientific">Bemisia tabaci</name>
    <name type="common">Sweetpotato whitefly</name>
    <name type="synonym">Aleurodes tabaci</name>
    <dbReference type="NCBI Taxonomy" id="7038"/>
    <lineage>
        <taxon>Eukaryota</taxon>
        <taxon>Metazoa</taxon>
        <taxon>Ecdysozoa</taxon>
        <taxon>Arthropoda</taxon>
        <taxon>Hexapoda</taxon>
        <taxon>Insecta</taxon>
        <taxon>Pterygota</taxon>
        <taxon>Neoptera</taxon>
        <taxon>Paraneoptera</taxon>
        <taxon>Hemiptera</taxon>
        <taxon>Sternorrhyncha</taxon>
        <taxon>Aleyrodoidea</taxon>
        <taxon>Aleyrodidae</taxon>
        <taxon>Aleyrodinae</taxon>
        <taxon>Bemisia</taxon>
    </lineage>
</organism>
<evidence type="ECO:0000256" key="9">
    <source>
        <dbReference type="ARBA" id="ARBA00022840"/>
    </source>
</evidence>
<evidence type="ECO:0000256" key="8">
    <source>
        <dbReference type="ARBA" id="ARBA00022741"/>
    </source>
</evidence>
<feature type="compositionally biased region" description="Basic residues" evidence="17">
    <location>
        <begin position="1142"/>
        <end position="1152"/>
    </location>
</feature>
<feature type="compositionally biased region" description="Low complexity" evidence="17">
    <location>
        <begin position="1360"/>
        <end position="1373"/>
    </location>
</feature>
<dbReference type="GO" id="GO:0035556">
    <property type="term" value="P:intracellular signal transduction"/>
    <property type="evidence" value="ECO:0007669"/>
    <property type="project" value="InterPro"/>
</dbReference>
<keyword evidence="9" id="KW-0067">ATP-binding</keyword>
<evidence type="ECO:0000256" key="13">
    <source>
        <dbReference type="ARBA" id="ARBA00023136"/>
    </source>
</evidence>
<name>A0A9P0CEH4_BEMTA</name>
<feature type="transmembrane region" description="Helical" evidence="18">
    <location>
        <begin position="695"/>
        <end position="715"/>
    </location>
</feature>
<feature type="domain" description="Guanylate cyclase" evidence="19">
    <location>
        <begin position="288"/>
        <end position="415"/>
    </location>
</feature>
<feature type="transmembrane region" description="Helical" evidence="18">
    <location>
        <begin position="811"/>
        <end position="828"/>
    </location>
</feature>
<feature type="compositionally biased region" description="Polar residues" evidence="17">
    <location>
        <begin position="1571"/>
        <end position="1580"/>
    </location>
</feature>
<dbReference type="EC" id="4.6.1.1" evidence="4"/>
<evidence type="ECO:0000256" key="5">
    <source>
        <dbReference type="ARBA" id="ARBA00022692"/>
    </source>
</evidence>
<feature type="transmembrane region" description="Helical" evidence="18">
    <location>
        <begin position="777"/>
        <end position="799"/>
    </location>
</feature>
<protein>
    <recommendedName>
        <fullName evidence="4">adenylate cyclase</fullName>
        <ecNumber evidence="4">4.6.1.1</ecNumber>
    </recommendedName>
</protein>
<evidence type="ECO:0000313" key="21">
    <source>
        <dbReference type="Proteomes" id="UP001152759"/>
    </source>
</evidence>
<feature type="transmembrane region" description="Helical" evidence="18">
    <location>
        <begin position="169"/>
        <end position="187"/>
    </location>
</feature>
<keyword evidence="7" id="KW-0677">Repeat</keyword>
<comment type="similarity">
    <text evidence="16">Belongs to the adenylyl cyclase class-4/guanylyl cyclase family.</text>
</comment>
<evidence type="ECO:0000256" key="3">
    <source>
        <dbReference type="ARBA" id="ARBA00004141"/>
    </source>
</evidence>
<feature type="region of interest" description="Disordered" evidence="17">
    <location>
        <begin position="1139"/>
        <end position="1169"/>
    </location>
</feature>
<dbReference type="FunFam" id="3.30.70.1230:FF:000001">
    <property type="entry name" value="Adenylate cyclase"/>
    <property type="match status" value="1"/>
</dbReference>
<reference evidence="20" key="1">
    <citation type="submission" date="2021-12" db="EMBL/GenBank/DDBJ databases">
        <authorList>
            <person name="King R."/>
        </authorList>
    </citation>
    <scope>NUCLEOTIDE SEQUENCE</scope>
</reference>
<feature type="region of interest" description="Disordered" evidence="17">
    <location>
        <begin position="1357"/>
        <end position="1393"/>
    </location>
</feature>
<feature type="compositionally biased region" description="Basic and acidic residues" evidence="17">
    <location>
        <begin position="1715"/>
        <end position="1741"/>
    </location>
</feature>
<feature type="compositionally biased region" description="Basic residues" evidence="17">
    <location>
        <begin position="1454"/>
        <end position="1464"/>
    </location>
</feature>
<keyword evidence="10" id="KW-0460">Magnesium</keyword>
<feature type="compositionally biased region" description="Basic and acidic residues" evidence="17">
    <location>
        <begin position="1545"/>
        <end position="1569"/>
    </location>
</feature>
<dbReference type="InterPro" id="IPR032628">
    <property type="entry name" value="AC_N"/>
</dbReference>
<evidence type="ECO:0000313" key="20">
    <source>
        <dbReference type="EMBL" id="CAH0767152.1"/>
    </source>
</evidence>
<feature type="region of interest" description="Disordered" evidence="17">
    <location>
        <begin position="1697"/>
        <end position="1800"/>
    </location>
</feature>
<evidence type="ECO:0000256" key="2">
    <source>
        <dbReference type="ARBA" id="ARBA00001946"/>
    </source>
</evidence>
<dbReference type="GO" id="GO:0007189">
    <property type="term" value="P:adenylate cyclase-activating G protein-coupled receptor signaling pathway"/>
    <property type="evidence" value="ECO:0007669"/>
    <property type="project" value="TreeGrafter"/>
</dbReference>
<dbReference type="PROSITE" id="PS00452">
    <property type="entry name" value="GUANYLATE_CYCLASE_1"/>
    <property type="match status" value="2"/>
</dbReference>
<dbReference type="Pfam" id="PF00211">
    <property type="entry name" value="Guanylate_cyc"/>
    <property type="match status" value="2"/>
</dbReference>
<feature type="domain" description="Guanylate cyclase" evidence="19">
    <location>
        <begin position="902"/>
        <end position="1045"/>
    </location>
</feature>
<feature type="compositionally biased region" description="Acidic residues" evidence="17">
    <location>
        <begin position="1756"/>
        <end position="1780"/>
    </location>
</feature>
<accession>A0A9P0CEH4</accession>
<feature type="region of interest" description="Disordered" evidence="17">
    <location>
        <begin position="1277"/>
        <end position="1324"/>
    </location>
</feature>
<dbReference type="CDD" id="cd07302">
    <property type="entry name" value="CHD"/>
    <property type="match status" value="2"/>
</dbReference>
<feature type="compositionally biased region" description="Polar residues" evidence="17">
    <location>
        <begin position="1465"/>
        <end position="1476"/>
    </location>
</feature>
<feature type="compositionally biased region" description="Polar residues" evidence="17">
    <location>
        <begin position="1744"/>
        <end position="1755"/>
    </location>
</feature>
<dbReference type="SMART" id="SM00044">
    <property type="entry name" value="CYCc"/>
    <property type="match status" value="2"/>
</dbReference>
<evidence type="ECO:0000256" key="10">
    <source>
        <dbReference type="ARBA" id="ARBA00022842"/>
    </source>
</evidence>
<keyword evidence="13 18" id="KW-0472">Membrane</keyword>
<comment type="subcellular location">
    <subcellularLocation>
        <location evidence="3">Membrane</location>
        <topology evidence="3">Multi-pass membrane protein</topology>
    </subcellularLocation>
</comment>
<evidence type="ECO:0000256" key="4">
    <source>
        <dbReference type="ARBA" id="ARBA00012201"/>
    </source>
</evidence>
<dbReference type="PANTHER" id="PTHR45627">
    <property type="entry name" value="ADENYLATE CYCLASE TYPE 1"/>
    <property type="match status" value="1"/>
</dbReference>
<sequence>MDHSVKAMPSHRKLVFSRLLDRHRFENDELESLYQRYICKLQHSSVASVVGLFILLTALLANFSLIYAQTPTAQNVYHLFHCCIFTFLLIFINTRAMDDAYLVWVCYGILFFCTSFVAASLPFSSSTPEPSPNFPLKMETRRVIAEGIWQVLFVVFLAYAMLPIKTCIATLFGLILPLLHLIISMTFSKEFVNLSIQQVAANVITFICINIVGFFLHTLMENTQRKAFLDTRNCIAARLDMEDENEKLERLLLSVLPQHVAMEMKNDIISPVEGQFHKIYIQRHENVSILFADIVGFTVLASQCTAQELVRLLNELFGRFDQLANDNHCLRIKILGDCYYCVSGLPEPRSDHAHCCVEMGLDMIDAIGSVVEATDVHLNMRVGIHSGRVLCGVLGLRKWQYDVWSNDVTLANNMEAGGEPGRVHITQASLDSLGGEYEVEAGHGASRNQYLRDNNVTTYFIVPPAHRRKPLLFNTLQVRSALGAAQRRKLSFKNVSNVVVQLLHSIKYSVEVPFSNMAPMGDMKNGPARKDLVLDLQRALHADHASVPGHFMPGDSYRNMGKNKVTDKLKRPFKKRHSSVYHQPTNRVNKYLSQAIEARSVDREKATHVNLISLTFNDKEKERQYHSDVNEGFTISLACSLVLLVLIAGLQATILPRTIILLLLFLTAFVWISVVLMLLLAVRLGWILWDISQSFALRLAITTFTIVLICTMAQVNMLTCRTDAPCYAPSAMANVTEWTSYNDHRACPLPQYAVISCTLGYLAVALFLTLPILIKTALVCVMAIIFIMLIELSHIQLFSCYDTIVQSLVPLHAYNIVFVIIFLIAIIIHGRQVEWTARLDFLWQVQANEEKRDMEALQNSNKRILFNLLPAHVASHFLDNQFRSNMNTLSQDLYHQSYSRVGVVFASITNYHEFYMELDGNNQGVECLRLLNEIIADFDELLGDERFRAIDKIKTVGSTYMAAIGLIPEYRIQDDDHSAGYYMSTLVEFIFAMRDKLVCINENSYNNFMLRVGVNIGPVVAGVIGARKPQYDIWGNTVNVASRMDSTGLPNHTQVTEEVFQALKNHPYEFQCRGKVKVKGKGEMTTYFLTDRKQPGTMRVEEMNNLRSGGGGGTGNMYGGVATPLAFLNHVQQVQAHEKPYKQHRVNRHHSDRSRSGSNHRTPESEPLLSNGNQMLRMLSQQSRPALLPLVGSSRSKPPPLPPHKGITQVFPPMNNPPMNNFKYTPPGVWSQGSNSSNSSYNNFGVNSNCNPNFSHHIVPETTSRQYNVNNHNITSSITSQSHSKSHRVEQESWQTASQDIKPYMKPLPKPPKSEKHKSSKKQQYWPQHLLRHYSDESLQGSGMNVGQQYRVHSSADEISSLNHSPSMSSSDESYSRTTDASPSPSPPLPARQQTDANQWIFPSDIQVNVCSSPETSPKVSHDYIPPQCLVNNNHSDSLNRSSNKMNGYGSGRNKSKSSPHKNQRGSGSNSRKPEKLSSNALMALAGSGTTTVETNQSVGSNPGESCGSFEFQKSKPKVKGSPSSLKKRSDADSLDGSNVISDIKTTESNEEACSKNHLSDQSMNDKECGTANSSTSGRSSTKRDGSSQTDLKIPVNVDIIQTRPNTAQEDSAMSFENEIRKILEDQKKTPSHEENVEEPLVTSRLVPQLVESNMAHIIEIARQQENSLLSDNIPEITLQADLIRTDQACSELLSEPQMINGEREATGSEDEMEEKQRFEEEEKRIAEEVERQEAEVRRLLVESSKQVGETSQSEWSDEDDDDEDNDSDDGDDADDDENAASEPLLNDRESTGYTTDDPALENISMILETGLTDAEGALSDVNSAYDGVDDDCCDNTSMSSRASSRLFDSDAVLSLDSLSALYDSEYDNLYADLTPAFPLQTNSARDTHAELNNFANIKSVSESITKNFGQPRCSETDSDV</sequence>
<feature type="transmembrane region" description="Helical" evidence="18">
    <location>
        <begin position="199"/>
        <end position="219"/>
    </location>
</feature>
<dbReference type="PROSITE" id="PS50125">
    <property type="entry name" value="GUANYLATE_CYCLASE_2"/>
    <property type="match status" value="2"/>
</dbReference>
<keyword evidence="12" id="KW-0115">cAMP biosynthesis</keyword>
<feature type="transmembrane region" description="Helical" evidence="18">
    <location>
        <begin position="143"/>
        <end position="162"/>
    </location>
</feature>
<feature type="compositionally biased region" description="Polar residues" evidence="17">
    <location>
        <begin position="1432"/>
        <end position="1446"/>
    </location>
</feature>
<dbReference type="InterPro" id="IPR001054">
    <property type="entry name" value="A/G_cyclase"/>
</dbReference>
<dbReference type="InterPro" id="IPR029787">
    <property type="entry name" value="Nucleotide_cyclase"/>
</dbReference>
<dbReference type="Pfam" id="PF16214">
    <property type="entry name" value="AC_N"/>
    <property type="match status" value="1"/>
</dbReference>
<evidence type="ECO:0000256" key="7">
    <source>
        <dbReference type="ARBA" id="ARBA00022737"/>
    </source>
</evidence>
<dbReference type="GO" id="GO:0004016">
    <property type="term" value="F:adenylate cyclase activity"/>
    <property type="evidence" value="ECO:0007669"/>
    <property type="project" value="UniProtKB-EC"/>
</dbReference>
<keyword evidence="8" id="KW-0547">Nucleotide-binding</keyword>
<dbReference type="GO" id="GO:0005886">
    <property type="term" value="C:plasma membrane"/>
    <property type="evidence" value="ECO:0007669"/>
    <property type="project" value="InterPro"/>
</dbReference>
<comment type="cofactor">
    <cofactor evidence="2">
        <name>Mg(2+)</name>
        <dbReference type="ChEBI" id="CHEBI:18420"/>
    </cofactor>
</comment>
<evidence type="ECO:0000256" key="11">
    <source>
        <dbReference type="ARBA" id="ARBA00022989"/>
    </source>
</evidence>
<evidence type="ECO:0000256" key="12">
    <source>
        <dbReference type="ARBA" id="ARBA00022998"/>
    </source>
</evidence>
<feature type="region of interest" description="Disordered" evidence="17">
    <location>
        <begin position="1489"/>
        <end position="1591"/>
    </location>
</feature>
<dbReference type="PANTHER" id="PTHR45627:SF26">
    <property type="entry name" value="ADENYLATE CYCLASE TYPE 1"/>
    <property type="match status" value="1"/>
</dbReference>
<feature type="transmembrane region" description="Helical" evidence="18">
    <location>
        <begin position="101"/>
        <end position="123"/>
    </location>
</feature>
<dbReference type="Pfam" id="PF06327">
    <property type="entry name" value="Adcy_cons_dom"/>
    <property type="match status" value="1"/>
</dbReference>
<feature type="region of interest" description="Disordered" evidence="17">
    <location>
        <begin position="1432"/>
        <end position="1476"/>
    </location>
</feature>
<keyword evidence="14" id="KW-0325">Glycoprotein</keyword>
<evidence type="ECO:0000256" key="15">
    <source>
        <dbReference type="ARBA" id="ARBA00023239"/>
    </source>
</evidence>
<keyword evidence="15 16" id="KW-0456">Lyase</keyword>
<comment type="catalytic activity">
    <reaction evidence="1">
        <text>ATP = 3',5'-cyclic AMP + diphosphate</text>
        <dbReference type="Rhea" id="RHEA:15389"/>
        <dbReference type="ChEBI" id="CHEBI:30616"/>
        <dbReference type="ChEBI" id="CHEBI:33019"/>
        <dbReference type="ChEBI" id="CHEBI:58165"/>
        <dbReference type="EC" id="4.6.1.1"/>
    </reaction>
</comment>
<gene>
    <name evidence="20" type="ORF">BEMITA_LOCUS4600</name>
</gene>
<proteinExistence type="inferred from homology"/>
<feature type="transmembrane region" description="Helical" evidence="18">
    <location>
        <begin position="76"/>
        <end position="94"/>
    </location>
</feature>
<dbReference type="GO" id="GO:0046872">
    <property type="term" value="F:metal ion binding"/>
    <property type="evidence" value="ECO:0007669"/>
    <property type="project" value="UniProtKB-KW"/>
</dbReference>
<evidence type="ECO:0000256" key="16">
    <source>
        <dbReference type="RuleBase" id="RU000405"/>
    </source>
</evidence>
<evidence type="ECO:0000256" key="1">
    <source>
        <dbReference type="ARBA" id="ARBA00001593"/>
    </source>
</evidence>
<feature type="transmembrane region" description="Helical" evidence="18">
    <location>
        <begin position="749"/>
        <end position="770"/>
    </location>
</feature>
<dbReference type="Proteomes" id="UP001152759">
    <property type="component" value="Chromosome 2"/>
</dbReference>
<keyword evidence="6" id="KW-0479">Metal-binding</keyword>
<feature type="transmembrane region" description="Helical" evidence="18">
    <location>
        <begin position="660"/>
        <end position="683"/>
    </location>
</feature>
<dbReference type="InterPro" id="IPR018297">
    <property type="entry name" value="A/G_cyclase_CS"/>
</dbReference>
<dbReference type="FunFam" id="3.30.70.1230:FF:000002">
    <property type="entry name" value="Adenylate cyclase"/>
    <property type="match status" value="1"/>
</dbReference>
<evidence type="ECO:0000256" key="18">
    <source>
        <dbReference type="SAM" id="Phobius"/>
    </source>
</evidence>
<keyword evidence="11 18" id="KW-1133">Transmembrane helix</keyword>
<keyword evidence="5 18" id="KW-0812">Transmembrane</keyword>